<dbReference type="EMBL" id="JH711590">
    <property type="protein sequence ID" value="EIW75046.1"/>
    <property type="molecule type" value="Genomic_DNA"/>
</dbReference>
<dbReference type="InterPro" id="IPR011009">
    <property type="entry name" value="Kinase-like_dom_sf"/>
</dbReference>
<accession>A0A5M3M7Z5</accession>
<dbReference type="GeneID" id="19201504"/>
<feature type="compositionally biased region" description="Low complexity" evidence="5">
    <location>
        <begin position="111"/>
        <end position="122"/>
    </location>
</feature>
<evidence type="ECO:0000259" key="6">
    <source>
        <dbReference type="PROSITE" id="PS50011"/>
    </source>
</evidence>
<feature type="compositionally biased region" description="Basic and acidic residues" evidence="5">
    <location>
        <begin position="313"/>
        <end position="327"/>
    </location>
</feature>
<dbReference type="InterPro" id="IPR000719">
    <property type="entry name" value="Prot_kinase_dom"/>
</dbReference>
<feature type="compositionally biased region" description="Basic and acidic residues" evidence="5">
    <location>
        <begin position="1172"/>
        <end position="1181"/>
    </location>
</feature>
<feature type="compositionally biased region" description="Low complexity" evidence="5">
    <location>
        <begin position="265"/>
        <end position="276"/>
    </location>
</feature>
<dbReference type="GO" id="GO:0004674">
    <property type="term" value="F:protein serine/threonine kinase activity"/>
    <property type="evidence" value="ECO:0007669"/>
    <property type="project" value="UniProtKB-KW"/>
</dbReference>
<keyword evidence="3 4" id="KW-0067">ATP-binding</keyword>
<dbReference type="GO" id="GO:0007166">
    <property type="term" value="P:cell surface receptor signaling pathway"/>
    <property type="evidence" value="ECO:0007669"/>
    <property type="project" value="InterPro"/>
</dbReference>
<dbReference type="SMART" id="SM00220">
    <property type="entry name" value="S_TKc"/>
    <property type="match status" value="1"/>
</dbReference>
<keyword evidence="1" id="KW-0723">Serine/threonine-protein kinase</keyword>
<dbReference type="InterPro" id="IPR001245">
    <property type="entry name" value="Ser-Thr/Tyr_kinase_cat_dom"/>
</dbReference>
<feature type="compositionally biased region" description="Low complexity" evidence="5">
    <location>
        <begin position="1243"/>
        <end position="1258"/>
    </location>
</feature>
<feature type="region of interest" description="Disordered" evidence="5">
    <location>
        <begin position="1127"/>
        <end position="1267"/>
    </location>
</feature>
<feature type="compositionally biased region" description="Polar residues" evidence="5">
    <location>
        <begin position="619"/>
        <end position="641"/>
    </location>
</feature>
<organism evidence="7 8">
    <name type="scientific">Coniophora puteana (strain RWD-64-598)</name>
    <name type="common">Brown rot fungus</name>
    <dbReference type="NCBI Taxonomy" id="741705"/>
    <lineage>
        <taxon>Eukaryota</taxon>
        <taxon>Fungi</taxon>
        <taxon>Dikarya</taxon>
        <taxon>Basidiomycota</taxon>
        <taxon>Agaricomycotina</taxon>
        <taxon>Agaricomycetes</taxon>
        <taxon>Agaricomycetidae</taxon>
        <taxon>Boletales</taxon>
        <taxon>Coniophorineae</taxon>
        <taxon>Coniophoraceae</taxon>
        <taxon>Coniophora</taxon>
    </lineage>
</organism>
<dbReference type="PROSITE" id="PS00108">
    <property type="entry name" value="PROTEIN_KINASE_ST"/>
    <property type="match status" value="1"/>
</dbReference>
<dbReference type="PANTHER" id="PTHR44329">
    <property type="entry name" value="SERINE/THREONINE-PROTEIN KINASE TNNI3K-RELATED"/>
    <property type="match status" value="1"/>
</dbReference>
<keyword evidence="2 4" id="KW-0547">Nucleotide-binding</keyword>
<protein>
    <recommendedName>
        <fullName evidence="6">Protein kinase domain-containing protein</fullName>
    </recommendedName>
</protein>
<sequence length="1571" mass="171245">MSASLTPVHSRTPSHDPTRSRSRAQSPIRARRDSPLPSPPRNPYHVPGDATPPNAPPRSWWNKRKPQDDWATSDPNAANPHMVEDGEDEEDEEGGDDGGAGDSAVGGPNWSAAYAAGASSCAQREAEVHDILGDSPPMTRSPRTKHRALSIEKVDAISAPAAVRSISEPQPPPSTSSTSVKFPGGTPPMVAKDLPALPRGKSAPQTGILSALGVGLEEKEHEERKVNSFFGKGNALSSVKASASPSKAPSSLGSVTSVRRKARNSTGSGSISSAVSKLYNPFSRRQTDKNGPGSHTSPARPSLANDPPAQTQGDEKGKKPEPPERQESSTSSASRPRAGSWAGMGQHHVKKEDKEARKRTKQHVSVAINSILNPEEIEQQAPRVGKRLRIKNTVVHAGHVAAPIAKEALNVAIDVTRFVPVLGLEEAARTLLSIWEAMEQVDTNRLACLRLIERCATILYSVRIEVDEAGSAVGDELEGPLGRLVAALHEIHAFLLRQVNRPFIKRYLKRDEILREITACDRALTDVVGMFGVSIQIRVLRQVQEVTAEQRRNWAVLSQTAMVGGNRLGLTGVDQPPATGSGASPPPIYSSLGPPSGHASPGGSSAHLTPTPSHPNLEESVSTLRPPTLPYVQSSTSTDTAVTAIPPRPDYIRQLTELHHHQNAEDHVRDEEALRVLLRAAIGSHSDEEMMRMMQIGKGEIPEAVRTLRRALELQEPEAGGGSPSSEPGWIDESEPVPEIGGAAKKYARHGVSNRRDTLDREFLESGIDAMTRLSARPGFIKDASNIGVSEDDAPAPWDLPSWTITRWEVDRISKIGVGFFSDVYLGRWREHHVAIKVLGPTVPRSLFVREVSIWRELRHPNVLRLYGASSAAGEKPWFIVSHYCNGGSLVKWLKLAKDRELDATRSGTGSELLRQASPRQREKRRVASVGDSLVSPEVDVIRCMHQVAKGMEYLHSKGVFHGDLKAANVLVDESGRCVISDFGQSELKSEAYRLSGTALPHGTLRWQAPELVDGDNRLKPEIDVYAFAISCIEILGMGDLPWSLLDDTTVAHLIFDNDRRPPFPHHKQSTEALRMLITRCWARDPALRPPFSDIATELKRLRRPVDEGSPHPPKDADAWAEPGLHRIVFPSPDPRPTTGLPVVESAITPPQQTVPLDDSDVYETASSHMASDGRDSRSSRDMTMSPVSDSSASQGPPEPFKPIGAPHRHHTGHSHEGQVDFPVPVIYTPSRQSSMPGDDSESGSGTSSLFSSSPPASLKNLPSPTVAGSAADEYAGYTSPPLLDDRQKLLRDERRYRLLARHTHEFNHTLTLPLWSPSHIALGSVGYLSKPSGEFVVLFNALDPVKTSDGVLSGMPRLQGYGDVKEGKQRQDKRNAAQRTFLDAIPRSLAGLLTFKDKGDGSYSESVSRRYSFPLRAGTKAAYVFAESTMYRFIENLDAPKSWFKANVDTIMKQYASSHLIQKEDVFLVVGTLDAPDYALFVSHAHPDGHAHFNVYANPRVGQSWGTFTTDAETSAAEEGPSYQEEIPERALFASKVSDTTSGTPPTSRWDTLLLGRLRFKPDVDEPTSL</sequence>
<dbReference type="InterPro" id="IPR051681">
    <property type="entry name" value="Ser/Thr_Kinases-Pseudokinases"/>
</dbReference>
<proteinExistence type="predicted"/>
<dbReference type="GO" id="GO:0005524">
    <property type="term" value="F:ATP binding"/>
    <property type="evidence" value="ECO:0007669"/>
    <property type="project" value="UniProtKB-UniRule"/>
</dbReference>
<dbReference type="RefSeq" id="XP_007775089.1">
    <property type="nucleotide sequence ID" value="XM_007776899.1"/>
</dbReference>
<dbReference type="Proteomes" id="UP000053558">
    <property type="component" value="Unassembled WGS sequence"/>
</dbReference>
<dbReference type="Gene3D" id="3.30.200.20">
    <property type="entry name" value="Phosphorylase Kinase, domain 1"/>
    <property type="match status" value="1"/>
</dbReference>
<dbReference type="Gene3D" id="1.20.930.20">
    <property type="entry name" value="Adaptor protein Cbl, N-terminal domain"/>
    <property type="match status" value="1"/>
</dbReference>
<evidence type="ECO:0000256" key="5">
    <source>
        <dbReference type="SAM" id="MobiDB-lite"/>
    </source>
</evidence>
<reference evidence="8" key="1">
    <citation type="journal article" date="2012" name="Science">
        <title>The Paleozoic origin of enzymatic lignin decomposition reconstructed from 31 fungal genomes.</title>
        <authorList>
            <person name="Floudas D."/>
            <person name="Binder M."/>
            <person name="Riley R."/>
            <person name="Barry K."/>
            <person name="Blanchette R.A."/>
            <person name="Henrissat B."/>
            <person name="Martinez A.T."/>
            <person name="Otillar R."/>
            <person name="Spatafora J.W."/>
            <person name="Yadav J.S."/>
            <person name="Aerts A."/>
            <person name="Benoit I."/>
            <person name="Boyd A."/>
            <person name="Carlson A."/>
            <person name="Copeland A."/>
            <person name="Coutinho P.M."/>
            <person name="de Vries R.P."/>
            <person name="Ferreira P."/>
            <person name="Findley K."/>
            <person name="Foster B."/>
            <person name="Gaskell J."/>
            <person name="Glotzer D."/>
            <person name="Gorecki P."/>
            <person name="Heitman J."/>
            <person name="Hesse C."/>
            <person name="Hori C."/>
            <person name="Igarashi K."/>
            <person name="Jurgens J.A."/>
            <person name="Kallen N."/>
            <person name="Kersten P."/>
            <person name="Kohler A."/>
            <person name="Kuees U."/>
            <person name="Kumar T.K.A."/>
            <person name="Kuo A."/>
            <person name="LaButti K."/>
            <person name="Larrondo L.F."/>
            <person name="Lindquist E."/>
            <person name="Ling A."/>
            <person name="Lombard V."/>
            <person name="Lucas S."/>
            <person name="Lundell T."/>
            <person name="Martin R."/>
            <person name="McLaughlin D.J."/>
            <person name="Morgenstern I."/>
            <person name="Morin E."/>
            <person name="Murat C."/>
            <person name="Nagy L.G."/>
            <person name="Nolan M."/>
            <person name="Ohm R.A."/>
            <person name="Patyshakuliyeva A."/>
            <person name="Rokas A."/>
            <person name="Ruiz-Duenas F.J."/>
            <person name="Sabat G."/>
            <person name="Salamov A."/>
            <person name="Samejima M."/>
            <person name="Schmutz J."/>
            <person name="Slot J.C."/>
            <person name="St John F."/>
            <person name="Stenlid J."/>
            <person name="Sun H."/>
            <person name="Sun S."/>
            <person name="Syed K."/>
            <person name="Tsang A."/>
            <person name="Wiebenga A."/>
            <person name="Young D."/>
            <person name="Pisabarro A."/>
            <person name="Eastwood D.C."/>
            <person name="Martin F."/>
            <person name="Cullen D."/>
            <person name="Grigoriev I.V."/>
            <person name="Hibbett D.S."/>
        </authorList>
    </citation>
    <scope>NUCLEOTIDE SEQUENCE [LARGE SCALE GENOMIC DNA]</scope>
    <source>
        <strain evidence="8">RWD-64-598 SS2</strain>
    </source>
</reference>
<dbReference type="OrthoDB" id="1668230at2759"/>
<dbReference type="SUPFAM" id="SSF56112">
    <property type="entry name" value="Protein kinase-like (PK-like)"/>
    <property type="match status" value="1"/>
</dbReference>
<feature type="compositionally biased region" description="Basic and acidic residues" evidence="5">
    <location>
        <begin position="216"/>
        <end position="226"/>
    </location>
</feature>
<evidence type="ECO:0000313" key="8">
    <source>
        <dbReference type="Proteomes" id="UP000053558"/>
    </source>
</evidence>
<evidence type="ECO:0000256" key="3">
    <source>
        <dbReference type="ARBA" id="ARBA00022840"/>
    </source>
</evidence>
<name>A0A5M3M7Z5_CONPW</name>
<dbReference type="InterPro" id="IPR008271">
    <property type="entry name" value="Ser/Thr_kinase_AS"/>
</dbReference>
<keyword evidence="1" id="KW-0418">Kinase</keyword>
<feature type="region of interest" description="Disordered" evidence="5">
    <location>
        <begin position="1"/>
        <end position="147"/>
    </location>
</feature>
<evidence type="ECO:0000313" key="7">
    <source>
        <dbReference type="EMBL" id="EIW75046.1"/>
    </source>
</evidence>
<keyword evidence="1" id="KW-0808">Transferase</keyword>
<comment type="caution">
    <text evidence="7">The sequence shown here is derived from an EMBL/GenBank/DDBJ whole genome shotgun (WGS) entry which is preliminary data.</text>
</comment>
<dbReference type="InterPro" id="IPR036537">
    <property type="entry name" value="Adaptor_Cbl_N_dom_sf"/>
</dbReference>
<feature type="region of interest" description="Disordered" evidence="5">
    <location>
        <begin position="1103"/>
        <end position="1122"/>
    </location>
</feature>
<evidence type="ECO:0000256" key="1">
    <source>
        <dbReference type="ARBA" id="ARBA00022527"/>
    </source>
</evidence>
<dbReference type="KEGG" id="cput:CONPUDRAFT_140363"/>
<evidence type="ECO:0000256" key="4">
    <source>
        <dbReference type="PROSITE-ProRule" id="PRU10141"/>
    </source>
</evidence>
<keyword evidence="8" id="KW-1185">Reference proteome</keyword>
<dbReference type="Gene3D" id="1.10.510.10">
    <property type="entry name" value="Transferase(Phosphotransferase) domain 1"/>
    <property type="match status" value="1"/>
</dbReference>
<feature type="compositionally biased region" description="Basic and acidic residues" evidence="5">
    <location>
        <begin position="1103"/>
        <end position="1118"/>
    </location>
</feature>
<feature type="compositionally biased region" description="Polar residues" evidence="5">
    <location>
        <begin position="1"/>
        <end position="11"/>
    </location>
</feature>
<dbReference type="PROSITE" id="PS50011">
    <property type="entry name" value="PROTEIN_KINASE_DOM"/>
    <property type="match status" value="1"/>
</dbReference>
<feature type="compositionally biased region" description="Low complexity" evidence="5">
    <location>
        <begin position="590"/>
        <end position="608"/>
    </location>
</feature>
<dbReference type="Pfam" id="PF07714">
    <property type="entry name" value="PK_Tyr_Ser-Thr"/>
    <property type="match status" value="1"/>
</dbReference>
<feature type="region of interest" description="Disordered" evidence="5">
    <location>
        <begin position="568"/>
        <end position="644"/>
    </location>
</feature>
<dbReference type="InterPro" id="IPR059179">
    <property type="entry name" value="MLKL-like_MCAfunc"/>
</dbReference>
<feature type="binding site" evidence="4">
    <location>
        <position position="837"/>
    </location>
    <ligand>
        <name>ATP</name>
        <dbReference type="ChEBI" id="CHEBI:30616"/>
    </ligand>
</feature>
<feature type="domain" description="Protein kinase" evidence="6">
    <location>
        <begin position="810"/>
        <end position="1102"/>
    </location>
</feature>
<feature type="region of interest" description="Disordered" evidence="5">
    <location>
        <begin position="910"/>
        <end position="929"/>
    </location>
</feature>
<evidence type="ECO:0000256" key="2">
    <source>
        <dbReference type="ARBA" id="ARBA00022741"/>
    </source>
</evidence>
<dbReference type="CDD" id="cd21037">
    <property type="entry name" value="MLKL_NTD"/>
    <property type="match status" value="1"/>
</dbReference>
<feature type="region of interest" description="Disordered" evidence="5">
    <location>
        <begin position="162"/>
        <end position="362"/>
    </location>
</feature>
<dbReference type="InterPro" id="IPR017441">
    <property type="entry name" value="Protein_kinase_ATP_BS"/>
</dbReference>
<feature type="compositionally biased region" description="Acidic residues" evidence="5">
    <location>
        <begin position="85"/>
        <end position="96"/>
    </location>
</feature>
<feature type="compositionally biased region" description="Low complexity" evidence="5">
    <location>
        <begin position="235"/>
        <end position="255"/>
    </location>
</feature>
<dbReference type="PROSITE" id="PS00107">
    <property type="entry name" value="PROTEIN_KINASE_ATP"/>
    <property type="match status" value="1"/>
</dbReference>
<gene>
    <name evidence="7" type="ORF">CONPUDRAFT_140363</name>
</gene>